<dbReference type="InterPro" id="IPR058922">
    <property type="entry name" value="WHD_DRP"/>
</dbReference>
<evidence type="ECO:0000256" key="2">
    <source>
        <dbReference type="ARBA" id="ARBA00022821"/>
    </source>
</evidence>
<proteinExistence type="predicted"/>
<dbReference type="InterPro" id="IPR044974">
    <property type="entry name" value="Disease_R_plants"/>
</dbReference>
<keyword evidence="1" id="KW-0677">Repeat</keyword>
<dbReference type="InterPro" id="IPR055414">
    <property type="entry name" value="LRR_R13L4/SHOC2-like"/>
</dbReference>
<dbReference type="InterPro" id="IPR036388">
    <property type="entry name" value="WH-like_DNA-bd_sf"/>
</dbReference>
<dbReference type="SUPFAM" id="SSF52058">
    <property type="entry name" value="L domain-like"/>
    <property type="match status" value="1"/>
</dbReference>
<dbReference type="EMBL" id="CP144754">
    <property type="protein sequence ID" value="WVZ95951.1"/>
    <property type="molecule type" value="Genomic_DNA"/>
</dbReference>
<evidence type="ECO:0000313" key="6">
    <source>
        <dbReference type="Proteomes" id="UP001341281"/>
    </source>
</evidence>
<feature type="domain" description="Disease resistance R13L4/SHOC-2-like LRR" evidence="4">
    <location>
        <begin position="274"/>
        <end position="657"/>
    </location>
</feature>
<name>A0AAQ3XFI1_PASNO</name>
<feature type="domain" description="Disease resistance protein winged helix" evidence="3">
    <location>
        <begin position="155"/>
        <end position="225"/>
    </location>
</feature>
<dbReference type="Gene3D" id="1.10.8.430">
    <property type="entry name" value="Helical domain of apoptotic protease-activating factors"/>
    <property type="match status" value="1"/>
</dbReference>
<evidence type="ECO:0000313" key="5">
    <source>
        <dbReference type="EMBL" id="WVZ95951.1"/>
    </source>
</evidence>
<dbReference type="GO" id="GO:0002758">
    <property type="term" value="P:innate immune response-activating signaling pathway"/>
    <property type="evidence" value="ECO:0007669"/>
    <property type="project" value="UniProtKB-ARBA"/>
</dbReference>
<sequence>MEHQRYWRTIECALVENNNGSRVITTTRHQDIATTCCFPGQGHVYLMQPLDEHHSRRLFFKRLFNTEDGCPEQFRDISNDVLRKCKGVPLAITSIASLLANPSSKHVETWEKIRNSLGYELDSNPTLEWMRHVLSLSYSDLSQELKTCLLYLGNYPEDYEIGTFDLMRKWIAEGFVREKHGLDLEEAAENCLNELINRSMVTPIFFPNSGEMWRCRVHDLMLDLIVSKCKEENFVTIIDTEFLMNRASQVRRISHQYNSSDMALAVESMNPSLVRSYNSFRAANCVPPLSKFELLRVLDMHQGSSIMESGSKCLDLSAINHLFLLRYVKVSGFHLELPKKFGKVEHLMTLDMSHAWFYPSSSNQLSSDFSSLSSLRHLEFPAKKRTLTLINGLSKLSNLRTLLYFHVEANSVECITDLGELTNLRELYLTYSRSGNAEDNPDTILAASLHKLGNNNLRYLDLDYQGVASAQFRRNWFTCPRHLQRLGLYGLIPKVPTWIAHADRLSYLYNLEVQELQTDDFHVLARLPCLIYLCLRAKTIPGINIIIYPNTFPNLKYFVFYYCELPCQTFEPAPMPRLQKLEIQFDGREQAVILPSGFVKKKKKKKGAIQLQEGSIVGGIRHLACLEKVSVDIHAEFGHGSIIETAWREAINKHPKSQAIQIRVQCTEYDENGNKLSA</sequence>
<evidence type="ECO:0000259" key="4">
    <source>
        <dbReference type="Pfam" id="PF23598"/>
    </source>
</evidence>
<dbReference type="PANTHER" id="PTHR23155">
    <property type="entry name" value="DISEASE RESISTANCE PROTEIN RP"/>
    <property type="match status" value="1"/>
</dbReference>
<dbReference type="Pfam" id="PF23559">
    <property type="entry name" value="WHD_DRP"/>
    <property type="match status" value="1"/>
</dbReference>
<evidence type="ECO:0000256" key="1">
    <source>
        <dbReference type="ARBA" id="ARBA00022737"/>
    </source>
</evidence>
<accession>A0AAQ3XFI1</accession>
<dbReference type="Gene3D" id="3.80.10.10">
    <property type="entry name" value="Ribonuclease Inhibitor"/>
    <property type="match status" value="1"/>
</dbReference>
<dbReference type="SUPFAM" id="SSF52540">
    <property type="entry name" value="P-loop containing nucleoside triphosphate hydrolases"/>
    <property type="match status" value="1"/>
</dbReference>
<organism evidence="5 6">
    <name type="scientific">Paspalum notatum var. saurae</name>
    <dbReference type="NCBI Taxonomy" id="547442"/>
    <lineage>
        <taxon>Eukaryota</taxon>
        <taxon>Viridiplantae</taxon>
        <taxon>Streptophyta</taxon>
        <taxon>Embryophyta</taxon>
        <taxon>Tracheophyta</taxon>
        <taxon>Spermatophyta</taxon>
        <taxon>Magnoliopsida</taxon>
        <taxon>Liliopsida</taxon>
        <taxon>Poales</taxon>
        <taxon>Poaceae</taxon>
        <taxon>PACMAD clade</taxon>
        <taxon>Panicoideae</taxon>
        <taxon>Andropogonodae</taxon>
        <taxon>Paspaleae</taxon>
        <taxon>Paspalinae</taxon>
        <taxon>Paspalum</taxon>
    </lineage>
</organism>
<dbReference type="GO" id="GO:0042742">
    <property type="term" value="P:defense response to bacterium"/>
    <property type="evidence" value="ECO:0007669"/>
    <property type="project" value="UniProtKB-ARBA"/>
</dbReference>
<dbReference type="PANTHER" id="PTHR23155:SF999">
    <property type="entry name" value="NB-ARC DOMAIN CONTAINING PROTEIN, EXPRESSED"/>
    <property type="match status" value="1"/>
</dbReference>
<dbReference type="FunFam" id="1.10.10.10:FF:000322">
    <property type="entry name" value="Probable disease resistance protein At1g63360"/>
    <property type="match status" value="1"/>
</dbReference>
<dbReference type="InterPro" id="IPR027417">
    <property type="entry name" value="P-loop_NTPase"/>
</dbReference>
<reference evidence="5 6" key="1">
    <citation type="submission" date="2024-02" db="EMBL/GenBank/DDBJ databases">
        <title>High-quality chromosome-scale genome assembly of Pensacola bahiagrass (Paspalum notatum Flugge var. saurae).</title>
        <authorList>
            <person name="Vega J.M."/>
            <person name="Podio M."/>
            <person name="Orjuela J."/>
            <person name="Siena L.A."/>
            <person name="Pessino S.C."/>
            <person name="Combes M.C."/>
            <person name="Mariac C."/>
            <person name="Albertini E."/>
            <person name="Pupilli F."/>
            <person name="Ortiz J.P.A."/>
            <person name="Leblanc O."/>
        </authorList>
    </citation>
    <scope>NUCLEOTIDE SEQUENCE [LARGE SCALE GENOMIC DNA]</scope>
    <source>
        <strain evidence="5">R1</strain>
        <tissue evidence="5">Leaf</tissue>
    </source>
</reference>
<dbReference type="Proteomes" id="UP001341281">
    <property type="component" value="Chromosome 10"/>
</dbReference>
<keyword evidence="6" id="KW-1185">Reference proteome</keyword>
<dbReference type="AlphaFoldDB" id="A0AAQ3XFI1"/>
<dbReference type="InterPro" id="IPR042197">
    <property type="entry name" value="Apaf_helical"/>
</dbReference>
<gene>
    <name evidence="5" type="ORF">U9M48_041651</name>
</gene>
<dbReference type="GO" id="GO:0009626">
    <property type="term" value="P:plant-type hypersensitive response"/>
    <property type="evidence" value="ECO:0007669"/>
    <property type="project" value="UniProtKB-ARBA"/>
</dbReference>
<evidence type="ECO:0000259" key="3">
    <source>
        <dbReference type="Pfam" id="PF23559"/>
    </source>
</evidence>
<dbReference type="Gene3D" id="1.10.10.10">
    <property type="entry name" value="Winged helix-like DNA-binding domain superfamily/Winged helix DNA-binding domain"/>
    <property type="match status" value="1"/>
</dbReference>
<dbReference type="GO" id="GO:0043531">
    <property type="term" value="F:ADP binding"/>
    <property type="evidence" value="ECO:0007669"/>
    <property type="project" value="InterPro"/>
</dbReference>
<dbReference type="Pfam" id="PF23598">
    <property type="entry name" value="LRR_14"/>
    <property type="match status" value="1"/>
</dbReference>
<keyword evidence="2" id="KW-0611">Plant defense</keyword>
<dbReference type="InterPro" id="IPR032675">
    <property type="entry name" value="LRR_dom_sf"/>
</dbReference>
<evidence type="ECO:0008006" key="7">
    <source>
        <dbReference type="Google" id="ProtNLM"/>
    </source>
</evidence>
<protein>
    <recommendedName>
        <fullName evidence="7">NB-ARC domain-containing protein</fullName>
    </recommendedName>
</protein>